<dbReference type="SUPFAM" id="SSF51735">
    <property type="entry name" value="NAD(P)-binding Rossmann-fold domains"/>
    <property type="match status" value="1"/>
</dbReference>
<dbReference type="InterPro" id="IPR051783">
    <property type="entry name" value="NAD(P)-dependent_oxidoreduct"/>
</dbReference>
<dbReference type="RefSeq" id="WP_116492451.1">
    <property type="nucleotide sequence ID" value="NZ_QDFR01000001.1"/>
</dbReference>
<reference evidence="2 3" key="1">
    <citation type="submission" date="2018-04" db="EMBL/GenBank/DDBJ databases">
        <authorList>
            <person name="Hagen T."/>
        </authorList>
    </citation>
    <scope>NUCLEOTIDE SEQUENCE [LARGE SCALE GENOMIC DNA]</scope>
    <source>
        <strain evidence="2 3">TPD7009</strain>
    </source>
</reference>
<comment type="caution">
    <text evidence="2">The sequence shown here is derived from an EMBL/GenBank/DDBJ whole genome shotgun (WGS) entry which is preliminary data.</text>
</comment>
<feature type="domain" description="NAD(P)-binding" evidence="1">
    <location>
        <begin position="16"/>
        <end position="165"/>
    </location>
</feature>
<evidence type="ECO:0000313" key="3">
    <source>
        <dbReference type="Proteomes" id="UP000244335"/>
    </source>
</evidence>
<accession>A0AA92HBB3</accession>
<gene>
    <name evidence="2" type="ORF">DC430_03405</name>
</gene>
<organism evidence="2 3">
    <name type="scientific">Rhizobium rhizogenes</name>
    <name type="common">Agrobacterium rhizogenes</name>
    <dbReference type="NCBI Taxonomy" id="359"/>
    <lineage>
        <taxon>Bacteria</taxon>
        <taxon>Pseudomonadati</taxon>
        <taxon>Pseudomonadota</taxon>
        <taxon>Alphaproteobacteria</taxon>
        <taxon>Hyphomicrobiales</taxon>
        <taxon>Rhizobiaceae</taxon>
        <taxon>Rhizobium/Agrobacterium group</taxon>
        <taxon>Rhizobium</taxon>
    </lineage>
</organism>
<name>A0AA92HBB3_RHIRH</name>
<evidence type="ECO:0000259" key="1">
    <source>
        <dbReference type="Pfam" id="PF13460"/>
    </source>
</evidence>
<dbReference type="Pfam" id="PF13460">
    <property type="entry name" value="NAD_binding_10"/>
    <property type="match status" value="1"/>
</dbReference>
<dbReference type="PANTHER" id="PTHR48079:SF6">
    <property type="entry name" value="NAD(P)-BINDING DOMAIN-CONTAINING PROTEIN-RELATED"/>
    <property type="match status" value="1"/>
</dbReference>
<proteinExistence type="predicted"/>
<dbReference type="AlphaFoldDB" id="A0AA92HBB3"/>
<evidence type="ECO:0000313" key="2">
    <source>
        <dbReference type="EMBL" id="PVE57382.1"/>
    </source>
</evidence>
<dbReference type="InterPro" id="IPR016040">
    <property type="entry name" value="NAD(P)-bd_dom"/>
</dbReference>
<dbReference type="EMBL" id="QDFR01000001">
    <property type="protein sequence ID" value="PVE57382.1"/>
    <property type="molecule type" value="Genomic_DNA"/>
</dbReference>
<dbReference type="Gene3D" id="3.40.50.720">
    <property type="entry name" value="NAD(P)-binding Rossmann-like Domain"/>
    <property type="match status" value="1"/>
</dbReference>
<dbReference type="Proteomes" id="UP000244335">
    <property type="component" value="Unassembled WGS sequence"/>
</dbReference>
<dbReference type="GO" id="GO:0004029">
    <property type="term" value="F:aldehyde dehydrogenase (NAD+) activity"/>
    <property type="evidence" value="ECO:0007669"/>
    <property type="project" value="TreeGrafter"/>
</dbReference>
<dbReference type="PANTHER" id="PTHR48079">
    <property type="entry name" value="PROTEIN YEEZ"/>
    <property type="match status" value="1"/>
</dbReference>
<sequence length="341" mass="38062">MAEVKQREQQTALVLGARGGIGGHITEALLGRGWKVRALVRDKAPTSQHPMMEWCVGDVMMAEDVVRAAQGVSLIVHAVNPPGYRNWETLVLPMLDSAINAAEIVGARILLPGTVYNFGPDAFPLLREESPQRPTTRKGKIRVEMEERLRAASRRGVPVLIVRAGDFFGPKARNNWFSQGLIQPGKPVRAISNPGRPGIGHQWAYLPDVAETMMRLLARADELPSFAVFHMEGFWDANGRHLPAAIERVVGHHVKMKRVPWWLFRICAPFVPLFKEILEMRYLWQKEVRMSNEKLVAFLGDEPRTPIDAAVFATLKDLDCLEPHPAGSGMDPARNESRAPV</sequence>
<protein>
    <recommendedName>
        <fullName evidence="1">NAD(P)-binding domain-containing protein</fullName>
    </recommendedName>
</protein>
<dbReference type="InterPro" id="IPR036291">
    <property type="entry name" value="NAD(P)-bd_dom_sf"/>
</dbReference>
<dbReference type="GO" id="GO:0005737">
    <property type="term" value="C:cytoplasm"/>
    <property type="evidence" value="ECO:0007669"/>
    <property type="project" value="TreeGrafter"/>
</dbReference>